<evidence type="ECO:0000256" key="1">
    <source>
        <dbReference type="SAM" id="MobiDB-lite"/>
    </source>
</evidence>
<reference evidence="2" key="1">
    <citation type="journal article" date="2020" name="Stud. Mycol.">
        <title>101 Dothideomycetes genomes: a test case for predicting lifestyles and emergence of pathogens.</title>
        <authorList>
            <person name="Haridas S."/>
            <person name="Albert R."/>
            <person name="Binder M."/>
            <person name="Bloem J."/>
            <person name="Labutti K."/>
            <person name="Salamov A."/>
            <person name="Andreopoulos B."/>
            <person name="Baker S."/>
            <person name="Barry K."/>
            <person name="Bills G."/>
            <person name="Bluhm B."/>
            <person name="Cannon C."/>
            <person name="Castanera R."/>
            <person name="Culley D."/>
            <person name="Daum C."/>
            <person name="Ezra D."/>
            <person name="Gonzalez J."/>
            <person name="Henrissat B."/>
            <person name="Kuo A."/>
            <person name="Liang C."/>
            <person name="Lipzen A."/>
            <person name="Lutzoni F."/>
            <person name="Magnuson J."/>
            <person name="Mondo S."/>
            <person name="Nolan M."/>
            <person name="Ohm R."/>
            <person name="Pangilinan J."/>
            <person name="Park H.-J."/>
            <person name="Ramirez L."/>
            <person name="Alfaro M."/>
            <person name="Sun H."/>
            <person name="Tritt A."/>
            <person name="Yoshinaga Y."/>
            <person name="Zwiers L.-H."/>
            <person name="Turgeon B."/>
            <person name="Goodwin S."/>
            <person name="Spatafora J."/>
            <person name="Crous P."/>
            <person name="Grigoriev I."/>
        </authorList>
    </citation>
    <scope>NUCLEOTIDE SEQUENCE</scope>
    <source>
        <strain evidence="2">CBS 175.79</strain>
    </source>
</reference>
<gene>
    <name evidence="2" type="ORF">BU24DRAFT_200488</name>
</gene>
<keyword evidence="3" id="KW-1185">Reference proteome</keyword>
<feature type="compositionally biased region" description="Low complexity" evidence="1">
    <location>
        <begin position="69"/>
        <end position="86"/>
    </location>
</feature>
<proteinExistence type="predicted"/>
<dbReference type="RefSeq" id="XP_033384698.1">
    <property type="nucleotide sequence ID" value="XM_033521810.1"/>
</dbReference>
<sequence length="93" mass="11283">MQLVRCKYILVIKQSIWWWWRSHSFHSFKWFPVLSLSSDFDLCITIWNFIIHCSVLFLPFLNHRATRPSTCTDSITDTQQQQTQQHTRLETPR</sequence>
<name>A0A6A5XTW9_9PLEO</name>
<dbReference type="AlphaFoldDB" id="A0A6A5XTW9"/>
<organism evidence="2 3">
    <name type="scientific">Aaosphaeria arxii CBS 175.79</name>
    <dbReference type="NCBI Taxonomy" id="1450172"/>
    <lineage>
        <taxon>Eukaryota</taxon>
        <taxon>Fungi</taxon>
        <taxon>Dikarya</taxon>
        <taxon>Ascomycota</taxon>
        <taxon>Pezizomycotina</taxon>
        <taxon>Dothideomycetes</taxon>
        <taxon>Pleosporomycetidae</taxon>
        <taxon>Pleosporales</taxon>
        <taxon>Pleosporales incertae sedis</taxon>
        <taxon>Aaosphaeria</taxon>
    </lineage>
</organism>
<evidence type="ECO:0000313" key="2">
    <source>
        <dbReference type="EMBL" id="KAF2016359.1"/>
    </source>
</evidence>
<protein>
    <submittedName>
        <fullName evidence="2">Uncharacterized protein</fullName>
    </submittedName>
</protein>
<dbReference type="Proteomes" id="UP000799778">
    <property type="component" value="Unassembled WGS sequence"/>
</dbReference>
<feature type="region of interest" description="Disordered" evidence="1">
    <location>
        <begin position="69"/>
        <end position="93"/>
    </location>
</feature>
<accession>A0A6A5XTW9</accession>
<evidence type="ECO:0000313" key="3">
    <source>
        <dbReference type="Proteomes" id="UP000799778"/>
    </source>
</evidence>
<dbReference type="EMBL" id="ML978069">
    <property type="protein sequence ID" value="KAF2016359.1"/>
    <property type="molecule type" value="Genomic_DNA"/>
</dbReference>
<dbReference type="GeneID" id="54279207"/>